<comment type="caution">
    <text evidence="2">The sequence shown here is derived from an EMBL/GenBank/DDBJ whole genome shotgun (WGS) entry which is preliminary data.</text>
</comment>
<feature type="transmembrane region" description="Helical" evidence="1">
    <location>
        <begin position="300"/>
        <end position="318"/>
    </location>
</feature>
<keyword evidence="1" id="KW-0472">Membrane</keyword>
<protein>
    <recommendedName>
        <fullName evidence="4">ABC-2 type transport system permease protein</fullName>
    </recommendedName>
</protein>
<gene>
    <name evidence="2" type="ORF">RL72_00409</name>
</gene>
<dbReference type="EMBL" id="JYIT01000050">
    <property type="protein sequence ID" value="KJL28603.1"/>
    <property type="molecule type" value="Genomic_DNA"/>
</dbReference>
<feature type="transmembrane region" description="Helical" evidence="1">
    <location>
        <begin position="464"/>
        <end position="482"/>
    </location>
</feature>
<feature type="transmembrane region" description="Helical" evidence="1">
    <location>
        <begin position="436"/>
        <end position="458"/>
    </location>
</feature>
<dbReference type="Proteomes" id="UP000033448">
    <property type="component" value="Unassembled WGS sequence"/>
</dbReference>
<feature type="transmembrane region" description="Helical" evidence="1">
    <location>
        <begin position="31"/>
        <end position="49"/>
    </location>
</feature>
<feature type="transmembrane region" description="Helical" evidence="1">
    <location>
        <begin position="149"/>
        <end position="178"/>
    </location>
</feature>
<feature type="transmembrane region" description="Helical" evidence="1">
    <location>
        <begin position="330"/>
        <end position="351"/>
    </location>
</feature>
<proteinExistence type="predicted"/>
<keyword evidence="3" id="KW-1185">Reference proteome</keyword>
<feature type="transmembrane region" description="Helical" evidence="1">
    <location>
        <begin position="237"/>
        <end position="256"/>
    </location>
</feature>
<feature type="transmembrane region" description="Helical" evidence="1">
    <location>
        <begin position="372"/>
        <end position="398"/>
    </location>
</feature>
<feature type="transmembrane region" description="Helical" evidence="1">
    <location>
        <begin position="404"/>
        <end position="424"/>
    </location>
</feature>
<dbReference type="PATRIC" id="fig|582680.7.peg.424"/>
<organism evidence="2 3">
    <name type="scientific">Microbacterium azadirachtae</name>
    <dbReference type="NCBI Taxonomy" id="582680"/>
    <lineage>
        <taxon>Bacteria</taxon>
        <taxon>Bacillati</taxon>
        <taxon>Actinomycetota</taxon>
        <taxon>Actinomycetes</taxon>
        <taxon>Micrococcales</taxon>
        <taxon>Microbacteriaceae</taxon>
        <taxon>Microbacterium</taxon>
    </lineage>
</organism>
<evidence type="ECO:0008006" key="4">
    <source>
        <dbReference type="Google" id="ProtNLM"/>
    </source>
</evidence>
<evidence type="ECO:0000313" key="3">
    <source>
        <dbReference type="Proteomes" id="UP000033448"/>
    </source>
</evidence>
<keyword evidence="1" id="KW-0812">Transmembrane</keyword>
<dbReference type="OrthoDB" id="5143016at2"/>
<sequence length="492" mass="49948">MRAVAAVAVTLWVREVARVLGTTTRRVTVAAAVSCVLLIIFGLGLALVAGAQLGDGIAVELRLSLARTSFSAAAMTAGIVAVILCLSAPPRTALQNLLDLLPVSRTAARLGQLAPVLVAGLVYSAALTSTAVVVVLRTSAGGADALRGIASYVVLLASFLLGAVAAFTALQAAAVALLRLPVPYASTFSGVVALAGVLALTAPDILALRPSPSDGGGLADLLPARAFARLAAAPDPASAAASVLWAVFAVVLLWRVSRHHVPGAPRAAIRLLRRTRPIRRTAWWGQLWAELLIAVRTPQFVVTALLLPLGVLAVWVLARTVPASALVVPTLAGSLPVLPFVLAVNAVGRTLPTQWLSRLAGGDRVPVLGPKAVAAGCAGVALGAPALVAVLLAGLIPATQIPDIAVRCALGLAAGLLCGAIVPYSEEQPLSASAAGFLLAFVYMSITLASGWVAGVAAPGTDRVLILAAITVLAALYAGIAARQSRREPTRA</sequence>
<dbReference type="AlphaFoldDB" id="A0A0F0L622"/>
<accession>A0A0F0L622</accession>
<dbReference type="RefSeq" id="WP_045249152.1">
    <property type="nucleotide sequence ID" value="NZ_JYIT01000050.1"/>
</dbReference>
<evidence type="ECO:0000313" key="2">
    <source>
        <dbReference type="EMBL" id="KJL28603.1"/>
    </source>
</evidence>
<feature type="transmembrane region" description="Helical" evidence="1">
    <location>
        <begin position="110"/>
        <end position="137"/>
    </location>
</feature>
<keyword evidence="1" id="KW-1133">Transmembrane helix</keyword>
<evidence type="ECO:0000256" key="1">
    <source>
        <dbReference type="SAM" id="Phobius"/>
    </source>
</evidence>
<feature type="transmembrane region" description="Helical" evidence="1">
    <location>
        <begin position="70"/>
        <end position="90"/>
    </location>
</feature>
<name>A0A0F0L622_9MICO</name>
<reference evidence="2 3" key="1">
    <citation type="submission" date="2015-02" db="EMBL/GenBank/DDBJ databases">
        <title>Draft genome sequences of ten Microbacterium spp. with emphasis on heavy metal contaminated environments.</title>
        <authorList>
            <person name="Corretto E."/>
        </authorList>
    </citation>
    <scope>NUCLEOTIDE SEQUENCE [LARGE SCALE GENOMIC DNA]</scope>
    <source>
        <strain evidence="2 3">DSM 23848</strain>
    </source>
</reference>